<name>A0ACB8RN48_9AGAM</name>
<sequence length="187" mass="21155">MRAKPAVETTPKWAYTANIRRQSTPEEQPDRNPYLHQVLAANLKIGGAEMYVLFDSGSTTNGISHDAAHVAKLDVFQLKEPMTLQLGCVGSRSRVNFGTRSAMTTRDKTFPCFLDIVNIEHYDVILGTPFLKEYRVILDFERDLVRIGDIEIPALTVQEERTLLKRRGRQTVGRRSEQLNALAARPE</sequence>
<gene>
    <name evidence="1" type="ORF">FA95DRAFT_1495321</name>
</gene>
<keyword evidence="2" id="KW-1185">Reference proteome</keyword>
<accession>A0ACB8RN48</accession>
<proteinExistence type="predicted"/>
<dbReference type="Proteomes" id="UP000814033">
    <property type="component" value="Unassembled WGS sequence"/>
</dbReference>
<dbReference type="EMBL" id="MU275947">
    <property type="protein sequence ID" value="KAI0045611.1"/>
    <property type="molecule type" value="Genomic_DNA"/>
</dbReference>
<reference evidence="1" key="2">
    <citation type="journal article" date="2022" name="New Phytol.">
        <title>Evolutionary transition to the ectomycorrhizal habit in the genomes of a hyperdiverse lineage of mushroom-forming fungi.</title>
        <authorList>
            <person name="Looney B."/>
            <person name="Miyauchi S."/>
            <person name="Morin E."/>
            <person name="Drula E."/>
            <person name="Courty P.E."/>
            <person name="Kohler A."/>
            <person name="Kuo A."/>
            <person name="LaButti K."/>
            <person name="Pangilinan J."/>
            <person name="Lipzen A."/>
            <person name="Riley R."/>
            <person name="Andreopoulos W."/>
            <person name="He G."/>
            <person name="Johnson J."/>
            <person name="Nolan M."/>
            <person name="Tritt A."/>
            <person name="Barry K.W."/>
            <person name="Grigoriev I.V."/>
            <person name="Nagy L.G."/>
            <person name="Hibbett D."/>
            <person name="Henrissat B."/>
            <person name="Matheny P.B."/>
            <person name="Labbe J."/>
            <person name="Martin F.M."/>
        </authorList>
    </citation>
    <scope>NUCLEOTIDE SEQUENCE</scope>
    <source>
        <strain evidence="1">FP105234-sp</strain>
    </source>
</reference>
<evidence type="ECO:0000313" key="2">
    <source>
        <dbReference type="Proteomes" id="UP000814033"/>
    </source>
</evidence>
<protein>
    <submittedName>
        <fullName evidence="1">Uncharacterized protein</fullName>
    </submittedName>
</protein>
<organism evidence="1 2">
    <name type="scientific">Auriscalpium vulgare</name>
    <dbReference type="NCBI Taxonomy" id="40419"/>
    <lineage>
        <taxon>Eukaryota</taxon>
        <taxon>Fungi</taxon>
        <taxon>Dikarya</taxon>
        <taxon>Basidiomycota</taxon>
        <taxon>Agaricomycotina</taxon>
        <taxon>Agaricomycetes</taxon>
        <taxon>Russulales</taxon>
        <taxon>Auriscalpiaceae</taxon>
        <taxon>Auriscalpium</taxon>
    </lineage>
</organism>
<evidence type="ECO:0000313" key="1">
    <source>
        <dbReference type="EMBL" id="KAI0045611.1"/>
    </source>
</evidence>
<reference evidence="1" key="1">
    <citation type="submission" date="2021-02" db="EMBL/GenBank/DDBJ databases">
        <authorList>
            <consortium name="DOE Joint Genome Institute"/>
            <person name="Ahrendt S."/>
            <person name="Looney B.P."/>
            <person name="Miyauchi S."/>
            <person name="Morin E."/>
            <person name="Drula E."/>
            <person name="Courty P.E."/>
            <person name="Chicoki N."/>
            <person name="Fauchery L."/>
            <person name="Kohler A."/>
            <person name="Kuo A."/>
            <person name="Labutti K."/>
            <person name="Pangilinan J."/>
            <person name="Lipzen A."/>
            <person name="Riley R."/>
            <person name="Andreopoulos W."/>
            <person name="He G."/>
            <person name="Johnson J."/>
            <person name="Barry K.W."/>
            <person name="Grigoriev I.V."/>
            <person name="Nagy L."/>
            <person name="Hibbett D."/>
            <person name="Henrissat B."/>
            <person name="Matheny P.B."/>
            <person name="Labbe J."/>
            <person name="Martin F."/>
        </authorList>
    </citation>
    <scope>NUCLEOTIDE SEQUENCE</scope>
    <source>
        <strain evidence="1">FP105234-sp</strain>
    </source>
</reference>
<comment type="caution">
    <text evidence="1">The sequence shown here is derived from an EMBL/GenBank/DDBJ whole genome shotgun (WGS) entry which is preliminary data.</text>
</comment>